<evidence type="ECO:0000256" key="1">
    <source>
        <dbReference type="SAM" id="Coils"/>
    </source>
</evidence>
<feature type="coiled-coil region" evidence="1">
    <location>
        <begin position="48"/>
        <end position="75"/>
    </location>
</feature>
<reference evidence="2 3" key="1">
    <citation type="submission" date="2012-02" db="EMBL/GenBank/DDBJ databases">
        <title>Whole genome shotgun sequence of Escherichia hermannii NBRC 105704.</title>
        <authorList>
            <person name="Yoshida I."/>
            <person name="Hosoyama A."/>
            <person name="Tsuchikane K."/>
            <person name="Katsumata H."/>
            <person name="Yamazaki S."/>
            <person name="Fujita N."/>
        </authorList>
    </citation>
    <scope>NUCLEOTIDE SEQUENCE [LARGE SCALE GENOMIC DNA]</scope>
    <source>
        <strain evidence="2 3">NBRC 105704</strain>
    </source>
</reference>
<keyword evidence="1" id="KW-0175">Coiled coil</keyword>
<name>H5V623_ATLHE</name>
<accession>H5V623</accession>
<keyword evidence="3" id="KW-1185">Reference proteome</keyword>
<dbReference type="Proteomes" id="UP000010297">
    <property type="component" value="Unassembled WGS sequence"/>
</dbReference>
<evidence type="ECO:0000313" key="2">
    <source>
        <dbReference type="EMBL" id="GAB53431.1"/>
    </source>
</evidence>
<dbReference type="EMBL" id="BAFF01000015">
    <property type="protein sequence ID" value="GAB53431.1"/>
    <property type="molecule type" value="Genomic_DNA"/>
</dbReference>
<dbReference type="eggNOG" id="ENOG502Z7NC">
    <property type="taxonomic scope" value="Bacteria"/>
</dbReference>
<dbReference type="AlphaFoldDB" id="H5V623"/>
<gene>
    <name evidence="2" type="ORF">EH105704_15_00430</name>
</gene>
<sequence length="250" mass="27824">MIKPAEIIATAMKSMSENQQKENEQRVAVALDAFTRARDAHMAAMKKLYDIEAAIRRSEQERQSAMDESAEAEQSWRSRFRSLRGNITPEMKAEHSQRIASRELAEEFTALIAELEDDKSRAMLAACGTADKYTANHNTAFTTYADGEWACAQTGIDTALVRAFVLRVRSLELRGDTAAHATAARELGESLMRRTVMYQFDMDQEPVLSVTGMHRPALTGVDMKLYDSPVSRLKLAQSLAAKKAGNGMKE</sequence>
<comment type="caution">
    <text evidence="2">The sequence shown here is derived from an EMBL/GenBank/DDBJ whole genome shotgun (WGS) entry which is preliminary data.</text>
</comment>
<organism evidence="2 3">
    <name type="scientific">Atlantibacter hermannii NBRC 105704</name>
    <dbReference type="NCBI Taxonomy" id="1115512"/>
    <lineage>
        <taxon>Bacteria</taxon>
        <taxon>Pseudomonadati</taxon>
        <taxon>Pseudomonadota</taxon>
        <taxon>Gammaproteobacteria</taxon>
        <taxon>Enterobacterales</taxon>
        <taxon>Enterobacteriaceae</taxon>
        <taxon>Atlantibacter</taxon>
    </lineage>
</organism>
<proteinExistence type="predicted"/>
<evidence type="ECO:0000313" key="3">
    <source>
        <dbReference type="Proteomes" id="UP000010297"/>
    </source>
</evidence>
<protein>
    <submittedName>
        <fullName evidence="2">Putative phage capsid protein</fullName>
    </submittedName>
</protein>